<comment type="caution">
    <text evidence="2">The sequence shown here is derived from an EMBL/GenBank/DDBJ whole genome shotgun (WGS) entry which is preliminary data.</text>
</comment>
<proteinExistence type="predicted"/>
<protein>
    <submittedName>
        <fullName evidence="2">Uncharacterized protein</fullName>
    </submittedName>
</protein>
<keyword evidence="3" id="KW-1185">Reference proteome</keyword>
<evidence type="ECO:0000313" key="2">
    <source>
        <dbReference type="EMBL" id="CAD6200257.1"/>
    </source>
</evidence>
<feature type="compositionally biased region" description="Basic and acidic residues" evidence="1">
    <location>
        <begin position="82"/>
        <end position="102"/>
    </location>
</feature>
<reference evidence="2" key="1">
    <citation type="submission" date="2020-10" db="EMBL/GenBank/DDBJ databases">
        <authorList>
            <person name="Kikuchi T."/>
        </authorList>
    </citation>
    <scope>NUCLEOTIDE SEQUENCE</scope>
    <source>
        <strain evidence="2">NKZ352</strain>
    </source>
</reference>
<sequence>MDATPNNTTELWAVGDLVVRREGLAVEVFHQASDAQFRRTATQTERVSEMAMDRELAERQRRVRLLMDTLLARTQLGGPYVETRERGVQAADKAEEEKEKGEVGTSQKRKGRKREASGGRDGRERKPDVLTVHYSRRCFFGTFFTGKDP</sequence>
<evidence type="ECO:0000256" key="1">
    <source>
        <dbReference type="SAM" id="MobiDB-lite"/>
    </source>
</evidence>
<feature type="region of interest" description="Disordered" evidence="1">
    <location>
        <begin position="76"/>
        <end position="128"/>
    </location>
</feature>
<feature type="compositionally biased region" description="Basic and acidic residues" evidence="1">
    <location>
        <begin position="114"/>
        <end position="128"/>
    </location>
</feature>
<dbReference type="AlphaFoldDB" id="A0A8S1HXA3"/>
<dbReference type="EMBL" id="CAJGYM010000273">
    <property type="protein sequence ID" value="CAD6200257.1"/>
    <property type="molecule type" value="Genomic_DNA"/>
</dbReference>
<accession>A0A8S1HXA3</accession>
<gene>
    <name evidence="2" type="ORF">CAUJ_LOCUS16154</name>
</gene>
<name>A0A8S1HXA3_9PELO</name>
<evidence type="ECO:0000313" key="3">
    <source>
        <dbReference type="Proteomes" id="UP000835052"/>
    </source>
</evidence>
<dbReference type="Proteomes" id="UP000835052">
    <property type="component" value="Unassembled WGS sequence"/>
</dbReference>
<organism evidence="2 3">
    <name type="scientific">Caenorhabditis auriculariae</name>
    <dbReference type="NCBI Taxonomy" id="2777116"/>
    <lineage>
        <taxon>Eukaryota</taxon>
        <taxon>Metazoa</taxon>
        <taxon>Ecdysozoa</taxon>
        <taxon>Nematoda</taxon>
        <taxon>Chromadorea</taxon>
        <taxon>Rhabditida</taxon>
        <taxon>Rhabditina</taxon>
        <taxon>Rhabditomorpha</taxon>
        <taxon>Rhabditoidea</taxon>
        <taxon>Rhabditidae</taxon>
        <taxon>Peloderinae</taxon>
        <taxon>Caenorhabditis</taxon>
    </lineage>
</organism>